<dbReference type="HOGENOM" id="CLU_023125_0_3_1"/>
<dbReference type="Pfam" id="PF00149">
    <property type="entry name" value="Metallophos"/>
    <property type="match status" value="1"/>
</dbReference>
<dbReference type="PANTHER" id="PTHR42850:SF4">
    <property type="entry name" value="ZINC-DEPENDENT ENDOPOLYPHOSPHATASE"/>
    <property type="match status" value="1"/>
</dbReference>
<dbReference type="PANTHER" id="PTHR42850">
    <property type="entry name" value="METALLOPHOSPHOESTERASE"/>
    <property type="match status" value="1"/>
</dbReference>
<evidence type="ECO:0000259" key="1">
    <source>
        <dbReference type="Pfam" id="PF00149"/>
    </source>
</evidence>
<dbReference type="InterPro" id="IPR004843">
    <property type="entry name" value="Calcineurin-like_PHP"/>
</dbReference>
<keyword evidence="3" id="KW-1185">Reference proteome</keyword>
<reference evidence="3" key="2">
    <citation type="submission" date="2015-01" db="EMBL/GenBank/DDBJ databases">
        <title>Evolutionary Origins and Diversification of the Mycorrhizal Mutualists.</title>
        <authorList>
            <consortium name="DOE Joint Genome Institute"/>
            <consortium name="Mycorrhizal Genomics Consortium"/>
            <person name="Kohler A."/>
            <person name="Kuo A."/>
            <person name="Nagy L.G."/>
            <person name="Floudas D."/>
            <person name="Copeland A."/>
            <person name="Barry K.W."/>
            <person name="Cichocki N."/>
            <person name="Veneault-Fourrey C."/>
            <person name="LaButti K."/>
            <person name="Lindquist E.A."/>
            <person name="Lipzen A."/>
            <person name="Lundell T."/>
            <person name="Morin E."/>
            <person name="Murat C."/>
            <person name="Riley R."/>
            <person name="Ohm R."/>
            <person name="Sun H."/>
            <person name="Tunlid A."/>
            <person name="Henrissat B."/>
            <person name="Grigoriev I.V."/>
            <person name="Hibbett D.S."/>
            <person name="Martin F."/>
        </authorList>
    </citation>
    <scope>NUCLEOTIDE SEQUENCE [LARGE SCALE GENOMIC DNA]</scope>
    <source>
        <strain evidence="3">MUT 4182</strain>
    </source>
</reference>
<dbReference type="STRING" id="1051891.A0A0C3QCE0"/>
<reference evidence="2 3" key="1">
    <citation type="submission" date="2014-04" db="EMBL/GenBank/DDBJ databases">
        <authorList>
            <consortium name="DOE Joint Genome Institute"/>
            <person name="Kuo A."/>
            <person name="Girlanda M."/>
            <person name="Perotto S."/>
            <person name="Kohler A."/>
            <person name="Nagy L.G."/>
            <person name="Floudas D."/>
            <person name="Copeland A."/>
            <person name="Barry K.W."/>
            <person name="Cichocki N."/>
            <person name="Veneault-Fourrey C."/>
            <person name="LaButti K."/>
            <person name="Lindquist E.A."/>
            <person name="Lipzen A."/>
            <person name="Lundell T."/>
            <person name="Morin E."/>
            <person name="Murat C."/>
            <person name="Sun H."/>
            <person name="Tunlid A."/>
            <person name="Henrissat B."/>
            <person name="Grigoriev I.V."/>
            <person name="Hibbett D.S."/>
            <person name="Martin F."/>
            <person name="Nordberg H.P."/>
            <person name="Cantor M.N."/>
            <person name="Hua S.X."/>
        </authorList>
    </citation>
    <scope>NUCLEOTIDE SEQUENCE [LARGE SCALE GENOMIC DNA]</scope>
    <source>
        <strain evidence="2 3">MUT 4182</strain>
    </source>
</reference>
<dbReference type="InterPro" id="IPR050126">
    <property type="entry name" value="Ap4A_hydrolase"/>
</dbReference>
<accession>A0A0C3QCE0</accession>
<evidence type="ECO:0000313" key="3">
    <source>
        <dbReference type="Proteomes" id="UP000054248"/>
    </source>
</evidence>
<dbReference type="GO" id="GO:0016791">
    <property type="term" value="F:phosphatase activity"/>
    <property type="evidence" value="ECO:0007669"/>
    <property type="project" value="TreeGrafter"/>
</dbReference>
<name>A0A0C3QCE0_9AGAM</name>
<dbReference type="GO" id="GO:0005737">
    <property type="term" value="C:cytoplasm"/>
    <property type="evidence" value="ECO:0007669"/>
    <property type="project" value="TreeGrafter"/>
</dbReference>
<dbReference type="Proteomes" id="UP000054248">
    <property type="component" value="Unassembled WGS sequence"/>
</dbReference>
<dbReference type="EMBL" id="KN822995">
    <property type="protein sequence ID" value="KIO28345.1"/>
    <property type="molecule type" value="Genomic_DNA"/>
</dbReference>
<dbReference type="OrthoDB" id="10267127at2759"/>
<dbReference type="AlphaFoldDB" id="A0A0C3QCE0"/>
<organism evidence="2 3">
    <name type="scientific">Tulasnella calospora MUT 4182</name>
    <dbReference type="NCBI Taxonomy" id="1051891"/>
    <lineage>
        <taxon>Eukaryota</taxon>
        <taxon>Fungi</taxon>
        <taxon>Dikarya</taxon>
        <taxon>Basidiomycota</taxon>
        <taxon>Agaricomycotina</taxon>
        <taxon>Agaricomycetes</taxon>
        <taxon>Cantharellales</taxon>
        <taxon>Tulasnellaceae</taxon>
        <taxon>Tulasnella</taxon>
    </lineage>
</organism>
<dbReference type="SUPFAM" id="SSF56300">
    <property type="entry name" value="Metallo-dependent phosphatases"/>
    <property type="match status" value="1"/>
</dbReference>
<dbReference type="InterPro" id="IPR029052">
    <property type="entry name" value="Metallo-depent_PP-like"/>
</dbReference>
<dbReference type="GO" id="GO:0006798">
    <property type="term" value="P:polyphosphate catabolic process"/>
    <property type="evidence" value="ECO:0007669"/>
    <property type="project" value="TreeGrafter"/>
</dbReference>
<dbReference type="GO" id="GO:0000298">
    <property type="term" value="F:endopolyphosphatase activity"/>
    <property type="evidence" value="ECO:0007669"/>
    <property type="project" value="TreeGrafter"/>
</dbReference>
<feature type="domain" description="Calcineurin-like phosphoesterase" evidence="1">
    <location>
        <begin position="90"/>
        <end position="183"/>
    </location>
</feature>
<gene>
    <name evidence="2" type="ORF">M407DRAFT_181716</name>
</gene>
<dbReference type="Gene3D" id="3.60.21.10">
    <property type="match status" value="1"/>
</dbReference>
<proteinExistence type="predicted"/>
<protein>
    <recommendedName>
        <fullName evidence="1">Calcineurin-like phosphoesterase domain-containing protein</fullName>
    </recommendedName>
</protein>
<sequence>MANRQWRPSPLRRISPPAIVALFLVVILWLGVSNDYPMGGLSASSFLGQPMSLEEELRVEASRKKLDFSQYVGLWTISGDEIAIDDPERRLIIVGDVHGMDNELGDLLKKVGYSSEHDRLVHLGDVTIKGPHSRRVLSRLASQNVTGVRGNHDQKVIEWRGFIDYVKSQKGGREWFEELEAMDLTPKQFDKLSKKKKKYKIPDGWEWGSEHWNLARKLSESEYNYLRSLPLAIHLPSLHTFVVHAGMLPYDPTHSMRNKKQPLSHLPTVSHASSQDVETVRAAQELTILNEVPQNRKPFTLLNLRDVTPKGKVSRKPGNGQPWADMWNEVQHLCKGFSSELVDDNEPDELKRKKYLPCYPTNVIYGHAAKRGLDLKRWTKGIDTGCVYGRRLTALVFGDTKHKGLDDSGDEEELEEVRFGDSSKARVVSVKCRAP</sequence>
<evidence type="ECO:0000313" key="2">
    <source>
        <dbReference type="EMBL" id="KIO28345.1"/>
    </source>
</evidence>